<dbReference type="Pfam" id="PF04191">
    <property type="entry name" value="PEMT"/>
    <property type="match status" value="1"/>
</dbReference>
<reference evidence="6 7" key="1">
    <citation type="journal article" date="2012" name="J. Bacteriol.">
        <title>Genome Sequence of Nitratireductor indicus Type Strain C115.</title>
        <authorList>
            <person name="Lai Q."/>
            <person name="Li G."/>
            <person name="Yu Z."/>
            <person name="Shao Z."/>
        </authorList>
    </citation>
    <scope>NUCLEOTIDE SEQUENCE [LARGE SCALE GENOMIC DNA]</scope>
    <source>
        <strain evidence="6 7">C115</strain>
    </source>
</reference>
<keyword evidence="7" id="KW-1185">Reference proteome</keyword>
<dbReference type="Proteomes" id="UP000007374">
    <property type="component" value="Unassembled WGS sequence"/>
</dbReference>
<dbReference type="EMBL" id="AMSI01000009">
    <property type="protein sequence ID" value="EKF41692.1"/>
    <property type="molecule type" value="Genomic_DNA"/>
</dbReference>
<evidence type="ECO:0000256" key="1">
    <source>
        <dbReference type="ARBA" id="ARBA00004127"/>
    </source>
</evidence>
<feature type="transmembrane region" description="Helical" evidence="5">
    <location>
        <begin position="95"/>
        <end position="128"/>
    </location>
</feature>
<protein>
    <submittedName>
        <fullName evidence="6">Nickel-cobalt-cadmium resistance protein</fullName>
    </submittedName>
</protein>
<dbReference type="InterPro" id="IPR007318">
    <property type="entry name" value="Phopholipid_MeTrfase"/>
</dbReference>
<keyword evidence="2 5" id="KW-0812">Transmembrane</keyword>
<dbReference type="eggNOG" id="COG2020">
    <property type="taxonomic scope" value="Bacteria"/>
</dbReference>
<dbReference type="RefSeq" id="WP_009450933.1">
    <property type="nucleotide sequence ID" value="NZ_AMSI01000009.1"/>
</dbReference>
<evidence type="ECO:0000313" key="6">
    <source>
        <dbReference type="EMBL" id="EKF41692.1"/>
    </source>
</evidence>
<dbReference type="PATRIC" id="fig|1231190.3.peg.2862"/>
<comment type="caution">
    <text evidence="6">The sequence shown here is derived from an EMBL/GenBank/DDBJ whole genome shotgun (WGS) entry which is preliminary data.</text>
</comment>
<evidence type="ECO:0000313" key="7">
    <source>
        <dbReference type="Proteomes" id="UP000007374"/>
    </source>
</evidence>
<keyword evidence="4 5" id="KW-0472">Membrane</keyword>
<feature type="transmembrane region" description="Helical" evidence="5">
    <location>
        <begin position="14"/>
        <end position="32"/>
    </location>
</feature>
<dbReference type="STRING" id="721133.SAMN05216176_109192"/>
<accession>K2PKR3</accession>
<dbReference type="AlphaFoldDB" id="K2PKR3"/>
<dbReference type="GO" id="GO:0012505">
    <property type="term" value="C:endomembrane system"/>
    <property type="evidence" value="ECO:0007669"/>
    <property type="project" value="UniProtKB-SubCell"/>
</dbReference>
<name>K2PKR3_9HYPH</name>
<evidence type="ECO:0000256" key="5">
    <source>
        <dbReference type="SAM" id="Phobius"/>
    </source>
</evidence>
<sequence length="211" mass="23763">MQIYQIALGQFQRLRIASFWIIAIILCSFVLFTRAGWEHFRPFGFNVEEAIELFGLGLIGIAILGRLWCTLYIGGRKSSELVQDGPYSMTRNPLYFFSSVGAAGVGAQTGSLVMALASAVITVFILSVTMRREALFLRGEFGASYDAYAARVPAFLPKPSLFRDPETLIVLPKRLYRTLSDGLVFFLAMPAFEFVEYLQEHAMLPILFRMY</sequence>
<dbReference type="Gene3D" id="1.20.120.1630">
    <property type="match status" value="1"/>
</dbReference>
<evidence type="ECO:0000256" key="2">
    <source>
        <dbReference type="ARBA" id="ARBA00022692"/>
    </source>
</evidence>
<gene>
    <name evidence="6" type="ORF">NA8A_13784</name>
</gene>
<evidence type="ECO:0000256" key="3">
    <source>
        <dbReference type="ARBA" id="ARBA00022989"/>
    </source>
</evidence>
<proteinExistence type="predicted"/>
<feature type="transmembrane region" description="Helical" evidence="5">
    <location>
        <begin position="53"/>
        <end position="75"/>
    </location>
</feature>
<organism evidence="6 7">
    <name type="scientific">Nitratireductor indicus C115</name>
    <dbReference type="NCBI Taxonomy" id="1231190"/>
    <lineage>
        <taxon>Bacteria</taxon>
        <taxon>Pseudomonadati</taxon>
        <taxon>Pseudomonadota</taxon>
        <taxon>Alphaproteobacteria</taxon>
        <taxon>Hyphomicrobiales</taxon>
        <taxon>Phyllobacteriaceae</taxon>
        <taxon>Nitratireductor</taxon>
    </lineage>
</organism>
<dbReference type="OrthoDB" id="7210610at2"/>
<keyword evidence="3 5" id="KW-1133">Transmembrane helix</keyword>
<comment type="subcellular location">
    <subcellularLocation>
        <location evidence="1">Endomembrane system</location>
        <topology evidence="1">Multi-pass membrane protein</topology>
    </subcellularLocation>
</comment>
<evidence type="ECO:0000256" key="4">
    <source>
        <dbReference type="ARBA" id="ARBA00023136"/>
    </source>
</evidence>